<organism evidence="2 3">
    <name type="scientific">Aphanomyces euteiches</name>
    <dbReference type="NCBI Taxonomy" id="100861"/>
    <lineage>
        <taxon>Eukaryota</taxon>
        <taxon>Sar</taxon>
        <taxon>Stramenopiles</taxon>
        <taxon>Oomycota</taxon>
        <taxon>Saprolegniomycetes</taxon>
        <taxon>Saprolegniales</taxon>
        <taxon>Verrucalvaceae</taxon>
        <taxon>Aphanomyces</taxon>
    </lineage>
</organism>
<sequence length="285" mass="31820">MSTQDTTRASWSNERDEFLVTALQAQVVKGKRSDSGYKKEAWVEVTAAFNDRFGTTYHVSKIKSRLDCLKRDYKDVKYLRENSGFGWNGELGLHTAPDDVWTSICKSNPNCKKFRSVPFPLFERLAILLDGAYADGRYSAVPPGVVVLHDKVGEIETELQPLRHTCATTTVLDDDEDSVSSLDDLTPPPKKLQKKQYTREKRTAGAVILDAISKLVEVEAAKTQHQQDPHERVSQAIALLMDNFNHLDGSKIARLAAKMGDGFNATIFMALRGAAREAWVDNNSD</sequence>
<evidence type="ECO:0000313" key="2">
    <source>
        <dbReference type="EMBL" id="KAF0723708.1"/>
    </source>
</evidence>
<proteinExistence type="predicted"/>
<keyword evidence="3" id="KW-1185">Reference proteome</keyword>
<comment type="caution">
    <text evidence="2">The sequence shown here is derived from an EMBL/GenBank/DDBJ whole genome shotgun (WGS) entry which is preliminary data.</text>
</comment>
<evidence type="ECO:0000313" key="3">
    <source>
        <dbReference type="Proteomes" id="UP000481153"/>
    </source>
</evidence>
<dbReference type="Proteomes" id="UP000481153">
    <property type="component" value="Unassembled WGS sequence"/>
</dbReference>
<accession>A0A6G0WAV5</accession>
<dbReference type="Pfam" id="PF12776">
    <property type="entry name" value="Myb_DNA-bind_3"/>
    <property type="match status" value="1"/>
</dbReference>
<protein>
    <recommendedName>
        <fullName evidence="1">Myb/SANT-like domain-containing protein</fullName>
    </recommendedName>
</protein>
<dbReference type="PANTHER" id="PTHR47072">
    <property type="match status" value="1"/>
</dbReference>
<dbReference type="PANTHER" id="PTHR47072:SF4">
    <property type="entry name" value="MYB_SANT-LIKE DOMAIN-CONTAINING PROTEIN"/>
    <property type="match status" value="1"/>
</dbReference>
<dbReference type="VEuPathDB" id="FungiDB:AeMF1_019533"/>
<reference evidence="2 3" key="1">
    <citation type="submission" date="2019-07" db="EMBL/GenBank/DDBJ databases">
        <title>Genomics analysis of Aphanomyces spp. identifies a new class of oomycete effector associated with host adaptation.</title>
        <authorList>
            <person name="Gaulin E."/>
        </authorList>
    </citation>
    <scope>NUCLEOTIDE SEQUENCE [LARGE SCALE GENOMIC DNA]</scope>
    <source>
        <strain evidence="2 3">ATCC 201684</strain>
    </source>
</reference>
<gene>
    <name evidence="2" type="ORF">Ae201684_017483</name>
</gene>
<evidence type="ECO:0000259" key="1">
    <source>
        <dbReference type="Pfam" id="PF12776"/>
    </source>
</evidence>
<name>A0A6G0WAV5_9STRA</name>
<feature type="domain" description="Myb/SANT-like" evidence="1">
    <location>
        <begin position="10"/>
        <end position="102"/>
    </location>
</feature>
<dbReference type="EMBL" id="VJMJ01000297">
    <property type="protein sequence ID" value="KAF0723708.1"/>
    <property type="molecule type" value="Genomic_DNA"/>
</dbReference>
<dbReference type="InterPro" id="IPR024752">
    <property type="entry name" value="Myb/SANT-like_dom"/>
</dbReference>
<dbReference type="AlphaFoldDB" id="A0A6G0WAV5"/>